<keyword evidence="3 5" id="KW-0067">ATP-binding</keyword>
<dbReference type="InterPro" id="IPR032823">
    <property type="entry name" value="BCA_ABC_TP_C"/>
</dbReference>
<dbReference type="InterPro" id="IPR003593">
    <property type="entry name" value="AAA+_ATPase"/>
</dbReference>
<evidence type="ECO:0000313" key="6">
    <source>
        <dbReference type="Proteomes" id="UP001203880"/>
    </source>
</evidence>
<dbReference type="SMART" id="SM00382">
    <property type="entry name" value="AAA"/>
    <property type="match status" value="1"/>
</dbReference>
<gene>
    <name evidence="5" type="ORF">M3P21_21360</name>
</gene>
<sequence>MSSDLLVVENLRKQFGGLKAVGGDDGLSFSVKEGSFVGLIGPNGAGKSTTFNLISGVLEPTAGRVVLAGTDLANVRSSDIASLGLGRTFQTPRAFMSLSVLDNVLVGAKSSGENLRSVLLGGWRSSEPALIEKAKAALTRVGLEDRVTETVSNLSGGELRMLEVARQLIRDPKILLLDEPTAGVDPSLQGKLSKILTDLHKEGRTLIVVEHNLHFLFSIADQIIVLQQGELLSSGTPQEIKTDPKVVAAYLGDEHAA</sequence>
<dbReference type="EMBL" id="JAMFMB010000051">
    <property type="protein sequence ID" value="MCL6286066.1"/>
    <property type="molecule type" value="Genomic_DNA"/>
</dbReference>
<comment type="caution">
    <text evidence="5">The sequence shown here is derived from an EMBL/GenBank/DDBJ whole genome shotgun (WGS) entry which is preliminary data.</text>
</comment>
<organism evidence="5 6">
    <name type="scientific">Ruegeria spongiae</name>
    <dbReference type="NCBI Taxonomy" id="2942209"/>
    <lineage>
        <taxon>Bacteria</taxon>
        <taxon>Pseudomonadati</taxon>
        <taxon>Pseudomonadota</taxon>
        <taxon>Alphaproteobacteria</taxon>
        <taxon>Rhodobacterales</taxon>
        <taxon>Roseobacteraceae</taxon>
        <taxon>Ruegeria</taxon>
    </lineage>
</organism>
<evidence type="ECO:0000256" key="2">
    <source>
        <dbReference type="ARBA" id="ARBA00022741"/>
    </source>
</evidence>
<evidence type="ECO:0000313" key="5">
    <source>
        <dbReference type="EMBL" id="MCL6286066.1"/>
    </source>
</evidence>
<dbReference type="Pfam" id="PF00005">
    <property type="entry name" value="ABC_tran"/>
    <property type="match status" value="1"/>
</dbReference>
<dbReference type="RefSeq" id="WP_249713455.1">
    <property type="nucleotide sequence ID" value="NZ_JAMFMB010000051.1"/>
</dbReference>
<reference evidence="5" key="1">
    <citation type="submission" date="2022-05" db="EMBL/GenBank/DDBJ databases">
        <authorList>
            <person name="Park J.-S."/>
        </authorList>
    </citation>
    <scope>NUCLEOTIDE SEQUENCE</scope>
    <source>
        <strain evidence="5">2012CJ41-6</strain>
    </source>
</reference>
<dbReference type="PANTHER" id="PTHR45772:SF9">
    <property type="entry name" value="CONSERVED COMPONENT OF ABC TRANSPORTER FOR NATURAL AMINO ACIDS"/>
    <property type="match status" value="1"/>
</dbReference>
<dbReference type="InterPro" id="IPR003439">
    <property type="entry name" value="ABC_transporter-like_ATP-bd"/>
</dbReference>
<evidence type="ECO:0000256" key="1">
    <source>
        <dbReference type="ARBA" id="ARBA00022448"/>
    </source>
</evidence>
<dbReference type="InterPro" id="IPR027417">
    <property type="entry name" value="P-loop_NTPase"/>
</dbReference>
<dbReference type="InterPro" id="IPR051120">
    <property type="entry name" value="ABC_AA/LPS_Transport"/>
</dbReference>
<dbReference type="PROSITE" id="PS50893">
    <property type="entry name" value="ABC_TRANSPORTER_2"/>
    <property type="match status" value="1"/>
</dbReference>
<name>A0ABT0Q866_9RHOB</name>
<dbReference type="CDD" id="cd03219">
    <property type="entry name" value="ABC_Mj1267_LivG_branched"/>
    <property type="match status" value="1"/>
</dbReference>
<dbReference type="PROSITE" id="PS00211">
    <property type="entry name" value="ABC_TRANSPORTER_1"/>
    <property type="match status" value="1"/>
</dbReference>
<dbReference type="InterPro" id="IPR017871">
    <property type="entry name" value="ABC_transporter-like_CS"/>
</dbReference>
<dbReference type="GO" id="GO:0005524">
    <property type="term" value="F:ATP binding"/>
    <property type="evidence" value="ECO:0007669"/>
    <property type="project" value="UniProtKB-KW"/>
</dbReference>
<evidence type="ECO:0000256" key="3">
    <source>
        <dbReference type="ARBA" id="ARBA00022840"/>
    </source>
</evidence>
<dbReference type="Proteomes" id="UP001203880">
    <property type="component" value="Unassembled WGS sequence"/>
</dbReference>
<evidence type="ECO:0000259" key="4">
    <source>
        <dbReference type="PROSITE" id="PS50893"/>
    </source>
</evidence>
<proteinExistence type="predicted"/>
<keyword evidence="1" id="KW-0813">Transport</keyword>
<accession>A0ABT0Q866</accession>
<feature type="domain" description="ABC transporter" evidence="4">
    <location>
        <begin position="6"/>
        <end position="253"/>
    </location>
</feature>
<keyword evidence="2" id="KW-0547">Nucleotide-binding</keyword>
<dbReference type="SUPFAM" id="SSF52540">
    <property type="entry name" value="P-loop containing nucleoside triphosphate hydrolases"/>
    <property type="match status" value="1"/>
</dbReference>
<dbReference type="Pfam" id="PF12399">
    <property type="entry name" value="BCA_ABC_TP_C"/>
    <property type="match status" value="1"/>
</dbReference>
<dbReference type="PANTHER" id="PTHR45772">
    <property type="entry name" value="CONSERVED COMPONENT OF ABC TRANSPORTER FOR NATURAL AMINO ACIDS-RELATED"/>
    <property type="match status" value="1"/>
</dbReference>
<protein>
    <submittedName>
        <fullName evidence="5">ABC transporter ATP-binding protein</fullName>
    </submittedName>
</protein>
<dbReference type="Gene3D" id="3.40.50.300">
    <property type="entry name" value="P-loop containing nucleotide triphosphate hydrolases"/>
    <property type="match status" value="1"/>
</dbReference>
<keyword evidence="6" id="KW-1185">Reference proteome</keyword>